<evidence type="ECO:0000256" key="3">
    <source>
        <dbReference type="ARBA" id="ARBA00022737"/>
    </source>
</evidence>
<evidence type="ECO:0000256" key="9">
    <source>
        <dbReference type="ARBA" id="ARBA00038030"/>
    </source>
</evidence>
<organism evidence="13 14">
    <name type="scientific">Phakopsora pachyrhizi</name>
    <name type="common">Asian soybean rust disease fungus</name>
    <dbReference type="NCBI Taxonomy" id="170000"/>
    <lineage>
        <taxon>Eukaryota</taxon>
        <taxon>Fungi</taxon>
        <taxon>Dikarya</taxon>
        <taxon>Basidiomycota</taxon>
        <taxon>Pucciniomycotina</taxon>
        <taxon>Pucciniomycetes</taxon>
        <taxon>Pucciniales</taxon>
        <taxon>Phakopsoraceae</taxon>
        <taxon>Phakopsora</taxon>
    </lineage>
</organism>
<keyword evidence="8 12" id="KW-0472">Membrane</keyword>
<keyword evidence="14" id="KW-1185">Reference proteome</keyword>
<dbReference type="Proteomes" id="UP001153365">
    <property type="component" value="Unassembled WGS sequence"/>
</dbReference>
<evidence type="ECO:0000256" key="8">
    <source>
        <dbReference type="ARBA" id="ARBA00023136"/>
    </source>
</evidence>
<feature type="region of interest" description="Disordered" evidence="11">
    <location>
        <begin position="54"/>
        <end position="112"/>
    </location>
</feature>
<feature type="repeat" description="TPR" evidence="10">
    <location>
        <begin position="358"/>
        <end position="391"/>
    </location>
</feature>
<keyword evidence="6 12" id="KW-1133">Transmembrane helix</keyword>
<feature type="compositionally biased region" description="Polar residues" evidence="11">
    <location>
        <begin position="103"/>
        <end position="112"/>
    </location>
</feature>
<evidence type="ECO:0000256" key="6">
    <source>
        <dbReference type="ARBA" id="ARBA00022989"/>
    </source>
</evidence>
<dbReference type="SMART" id="SM00028">
    <property type="entry name" value="TPR"/>
    <property type="match status" value="10"/>
</dbReference>
<keyword evidence="13" id="KW-0675">Receptor</keyword>
<name>A0AAV0BUP9_PHAPC</name>
<feature type="compositionally biased region" description="Basic residues" evidence="11">
    <location>
        <begin position="58"/>
        <end position="73"/>
    </location>
</feature>
<evidence type="ECO:0000313" key="14">
    <source>
        <dbReference type="Proteomes" id="UP001153365"/>
    </source>
</evidence>
<evidence type="ECO:0000256" key="5">
    <source>
        <dbReference type="ARBA" id="ARBA00022803"/>
    </source>
</evidence>
<dbReference type="PROSITE" id="PS50005">
    <property type="entry name" value="TPR"/>
    <property type="match status" value="4"/>
</dbReference>
<feature type="repeat" description="TPR" evidence="10">
    <location>
        <begin position="392"/>
        <end position="425"/>
    </location>
</feature>
<sequence length="602" mass="67933">MATSANPNTGSSFNRLSEFVKVHRRSLLISLTIIAAATAGTIYLTYPNSGIGFTSAKDRKRKKDKKKKNRKKSSAPGSKNDDSRSSNNGLSTPRKSEESSEENPLNLTKSQIESLSAEERERYAFILKTNGNKAYQSKKYEEALECYSKAIECEEKAVYYSNRAACYTNLKDSEAVIRDCTEALRLDKHYIKALNRRAAARELLGGEENLFLALCDFTACVILDEFKTDTKGATADRVMKRYATEKAQSILKQRGPRLPSPMIIRAYLDAFRQKPRPDLPSDPNQADHTLMLAHDALDAFDYSQACNLFNEVVEQEPSTPDLRAHARMMKATFLFLMGQSQPALEEFDRSISEKPDLLQAWVRKASVDMELGSLDAALRDFSKAIEINPDDPDVYYHRGQVYNVTEQHQEAIEDYRRSIELDPSFVFSHVQLAVAIYKTGEVAKAMEMFKEYLNIDGKESTSPEVHNYFGELLFAEQSFDEALERFESAISLEEKRPGPKNVLPWVNKALVYGTAKSDIQKAAECCLKAIEIDDSCEVAIQQLAQFKLQNNETREAINWYEKGIQVAMTEIGLVQLLQFEAAAKAQLSFIENYPEYAARLGL</sequence>
<dbReference type="PROSITE" id="PS50293">
    <property type="entry name" value="TPR_REGION"/>
    <property type="match status" value="1"/>
</dbReference>
<dbReference type="AlphaFoldDB" id="A0AAV0BUP9"/>
<evidence type="ECO:0000256" key="4">
    <source>
        <dbReference type="ARBA" id="ARBA00022787"/>
    </source>
</evidence>
<feature type="transmembrane region" description="Helical" evidence="12">
    <location>
        <begin position="27"/>
        <end position="46"/>
    </location>
</feature>
<gene>
    <name evidence="13" type="ORF">PPACK8108_LOCUS24975</name>
</gene>
<reference evidence="13" key="1">
    <citation type="submission" date="2022-06" db="EMBL/GenBank/DDBJ databases">
        <authorList>
            <consortium name="SYNGENTA / RWTH Aachen University"/>
        </authorList>
    </citation>
    <scope>NUCLEOTIDE SEQUENCE</scope>
</reference>
<comment type="similarity">
    <text evidence="9">Belongs to the Tom70 family.</text>
</comment>
<accession>A0AAV0BUP9</accession>
<comment type="subcellular location">
    <subcellularLocation>
        <location evidence="1">Mitochondrion outer membrane</location>
        <topology evidence="1">Single-pass membrane protein</topology>
    </subcellularLocation>
</comment>
<evidence type="ECO:0000256" key="2">
    <source>
        <dbReference type="ARBA" id="ARBA00022692"/>
    </source>
</evidence>
<evidence type="ECO:0000256" key="1">
    <source>
        <dbReference type="ARBA" id="ARBA00004572"/>
    </source>
</evidence>
<feature type="repeat" description="TPR" evidence="10">
    <location>
        <begin position="124"/>
        <end position="157"/>
    </location>
</feature>
<keyword evidence="5 10" id="KW-0802">TPR repeat</keyword>
<dbReference type="InterPro" id="IPR011990">
    <property type="entry name" value="TPR-like_helical_dom_sf"/>
</dbReference>
<comment type="caution">
    <text evidence="13">The sequence shown here is derived from an EMBL/GenBank/DDBJ whole genome shotgun (WGS) entry which is preliminary data.</text>
</comment>
<evidence type="ECO:0000256" key="10">
    <source>
        <dbReference type="PROSITE-ProRule" id="PRU00339"/>
    </source>
</evidence>
<dbReference type="Pfam" id="PF13414">
    <property type="entry name" value="TPR_11"/>
    <property type="match status" value="1"/>
</dbReference>
<evidence type="ECO:0000256" key="12">
    <source>
        <dbReference type="SAM" id="Phobius"/>
    </source>
</evidence>
<keyword evidence="4" id="KW-1000">Mitochondrion outer membrane</keyword>
<evidence type="ECO:0000256" key="7">
    <source>
        <dbReference type="ARBA" id="ARBA00023128"/>
    </source>
</evidence>
<dbReference type="Gene3D" id="1.25.40.10">
    <property type="entry name" value="Tetratricopeptide repeat domain"/>
    <property type="match status" value="2"/>
</dbReference>
<dbReference type="PANTHER" id="PTHR46208">
    <property type="entry name" value="MITOCHONDRIAL IMPORT RECEPTOR SUBUNIT TOM70"/>
    <property type="match status" value="1"/>
</dbReference>
<dbReference type="GO" id="GO:0008320">
    <property type="term" value="F:protein transmembrane transporter activity"/>
    <property type="evidence" value="ECO:0007669"/>
    <property type="project" value="TreeGrafter"/>
</dbReference>
<dbReference type="PANTHER" id="PTHR46208:SF1">
    <property type="entry name" value="MITOCHONDRIAL IMPORT RECEPTOR SUBUNIT TOM70"/>
    <property type="match status" value="1"/>
</dbReference>
<keyword evidence="7" id="KW-0496">Mitochondrion</keyword>
<dbReference type="InterPro" id="IPR019734">
    <property type="entry name" value="TPR_rpt"/>
</dbReference>
<dbReference type="GO" id="GO:0005741">
    <property type="term" value="C:mitochondrial outer membrane"/>
    <property type="evidence" value="ECO:0007669"/>
    <property type="project" value="UniProtKB-SubCell"/>
</dbReference>
<dbReference type="GO" id="GO:0030943">
    <property type="term" value="F:mitochondrion targeting sequence binding"/>
    <property type="evidence" value="ECO:0007669"/>
    <property type="project" value="TreeGrafter"/>
</dbReference>
<dbReference type="GO" id="GO:0030150">
    <property type="term" value="P:protein import into mitochondrial matrix"/>
    <property type="evidence" value="ECO:0007669"/>
    <property type="project" value="TreeGrafter"/>
</dbReference>
<dbReference type="GO" id="GO:0045039">
    <property type="term" value="P:protein insertion into mitochondrial inner membrane"/>
    <property type="evidence" value="ECO:0007669"/>
    <property type="project" value="TreeGrafter"/>
</dbReference>
<dbReference type="SUPFAM" id="SSF48452">
    <property type="entry name" value="TPR-like"/>
    <property type="match status" value="2"/>
</dbReference>
<proteinExistence type="inferred from homology"/>
<keyword evidence="3" id="KW-0677">Repeat</keyword>
<evidence type="ECO:0000256" key="11">
    <source>
        <dbReference type="SAM" id="MobiDB-lite"/>
    </source>
</evidence>
<feature type="repeat" description="TPR" evidence="10">
    <location>
        <begin position="463"/>
        <end position="496"/>
    </location>
</feature>
<protein>
    <submittedName>
        <fullName evidence="13">Mitochondrial protein import receptor</fullName>
    </submittedName>
</protein>
<evidence type="ECO:0000313" key="13">
    <source>
        <dbReference type="EMBL" id="CAH7689829.1"/>
    </source>
</evidence>
<dbReference type="EMBL" id="CALTRL010006138">
    <property type="protein sequence ID" value="CAH7689829.1"/>
    <property type="molecule type" value="Genomic_DNA"/>
</dbReference>
<keyword evidence="2 12" id="KW-0812">Transmembrane</keyword>